<comment type="caution">
    <text evidence="2">The sequence shown here is derived from an EMBL/GenBank/DDBJ whole genome shotgun (WGS) entry which is preliminary data.</text>
</comment>
<evidence type="ECO:0000256" key="1">
    <source>
        <dbReference type="SAM" id="MobiDB-lite"/>
    </source>
</evidence>
<reference evidence="2 3" key="1">
    <citation type="submission" date="2023-01" db="EMBL/GenBank/DDBJ databases">
        <title>Analysis of 21 Apiospora genomes using comparative genomics revels a genus with tremendous synthesis potential of carbohydrate active enzymes and secondary metabolites.</title>
        <authorList>
            <person name="Sorensen T."/>
        </authorList>
    </citation>
    <scope>NUCLEOTIDE SEQUENCE [LARGE SCALE GENOMIC DNA]</scope>
    <source>
        <strain evidence="2 3">CBS 117206</strain>
    </source>
</reference>
<organism evidence="2 3">
    <name type="scientific">Apiospora kogelbergensis</name>
    <dbReference type="NCBI Taxonomy" id="1337665"/>
    <lineage>
        <taxon>Eukaryota</taxon>
        <taxon>Fungi</taxon>
        <taxon>Dikarya</taxon>
        <taxon>Ascomycota</taxon>
        <taxon>Pezizomycotina</taxon>
        <taxon>Sordariomycetes</taxon>
        <taxon>Xylariomycetidae</taxon>
        <taxon>Amphisphaeriales</taxon>
        <taxon>Apiosporaceae</taxon>
        <taxon>Apiospora</taxon>
    </lineage>
</organism>
<proteinExistence type="predicted"/>
<evidence type="ECO:0000313" key="2">
    <source>
        <dbReference type="EMBL" id="KAK8092884.1"/>
    </source>
</evidence>
<dbReference type="EMBL" id="JAQQWP010000012">
    <property type="protein sequence ID" value="KAK8092884.1"/>
    <property type="molecule type" value="Genomic_DNA"/>
</dbReference>
<protein>
    <submittedName>
        <fullName evidence="2">Uncharacterized protein</fullName>
    </submittedName>
</protein>
<accession>A0AAW0Q3E5</accession>
<dbReference type="AlphaFoldDB" id="A0AAW0Q3E5"/>
<sequence>MSRTTTTTTAFVGTGEDGQRLDGAPAKKADSANRADANNDRNKANNDGSVAVGGNALNAIVGRKHEIEGKVQFSSFNLQSRHINPSRYLVHDIDYISLFTLDAQPQGVGDKKAQRGAAEARQTGTPPTAAVRISGDAELTLVGDEVKITGDVTFGSRG</sequence>
<evidence type="ECO:0000313" key="3">
    <source>
        <dbReference type="Proteomes" id="UP001392437"/>
    </source>
</evidence>
<keyword evidence="3" id="KW-1185">Reference proteome</keyword>
<gene>
    <name evidence="2" type="ORF">PG999_014471</name>
</gene>
<dbReference type="Proteomes" id="UP001392437">
    <property type="component" value="Unassembled WGS sequence"/>
</dbReference>
<feature type="region of interest" description="Disordered" evidence="1">
    <location>
        <begin position="1"/>
        <end position="49"/>
    </location>
</feature>
<feature type="compositionally biased region" description="Basic and acidic residues" evidence="1">
    <location>
        <begin position="17"/>
        <end position="44"/>
    </location>
</feature>
<name>A0AAW0Q3E5_9PEZI</name>